<keyword evidence="8 9" id="KW-0472">Membrane</keyword>
<dbReference type="RefSeq" id="WP_082335436.1">
    <property type="nucleotide sequence ID" value="NZ_CAWMUS010000026.1"/>
</dbReference>
<dbReference type="GO" id="GO:0005886">
    <property type="term" value="C:plasma membrane"/>
    <property type="evidence" value="ECO:0007669"/>
    <property type="project" value="UniProtKB-SubCell"/>
</dbReference>
<dbReference type="PANTHER" id="PTHR30386">
    <property type="entry name" value="MEMBRANE FUSION SUBUNIT OF EMRAB-TOLC MULTIDRUG EFFLUX PUMP"/>
    <property type="match status" value="1"/>
</dbReference>
<keyword evidence="12" id="KW-1185">Reference proteome</keyword>
<evidence type="ECO:0000256" key="7">
    <source>
        <dbReference type="ARBA" id="ARBA00022989"/>
    </source>
</evidence>
<keyword evidence="7 9" id="KW-1133">Transmembrane helix</keyword>
<evidence type="ECO:0000256" key="6">
    <source>
        <dbReference type="ARBA" id="ARBA00022692"/>
    </source>
</evidence>
<name>A0A0N0Z9U6_9GAMM</name>
<organism evidence="11 12">
    <name type="scientific">Moellerella wisconsensis ATCC 35017</name>
    <dbReference type="NCBI Taxonomy" id="1354267"/>
    <lineage>
        <taxon>Bacteria</taxon>
        <taxon>Pseudomonadati</taxon>
        <taxon>Pseudomonadota</taxon>
        <taxon>Gammaproteobacteria</taxon>
        <taxon>Enterobacterales</taxon>
        <taxon>Morganellaceae</taxon>
        <taxon>Moellerella</taxon>
    </lineage>
</organism>
<keyword evidence="5 9" id="KW-0997">Cell inner membrane</keyword>
<evidence type="ECO:0000256" key="5">
    <source>
        <dbReference type="ARBA" id="ARBA00022519"/>
    </source>
</evidence>
<dbReference type="OrthoDB" id="9775513at2"/>
<evidence type="ECO:0000256" key="9">
    <source>
        <dbReference type="RuleBase" id="RU365093"/>
    </source>
</evidence>
<evidence type="ECO:0000256" key="4">
    <source>
        <dbReference type="ARBA" id="ARBA00022475"/>
    </source>
</evidence>
<dbReference type="PANTHER" id="PTHR30386:SF27">
    <property type="entry name" value="MEMBRANE FUSION PROTEIN (MFP) FAMILY PROTEIN"/>
    <property type="match status" value="1"/>
</dbReference>
<evidence type="ECO:0000256" key="3">
    <source>
        <dbReference type="ARBA" id="ARBA00022448"/>
    </source>
</evidence>
<evidence type="ECO:0000259" key="10">
    <source>
        <dbReference type="Pfam" id="PF26002"/>
    </source>
</evidence>
<proteinExistence type="inferred from homology"/>
<evidence type="ECO:0000256" key="2">
    <source>
        <dbReference type="ARBA" id="ARBA00009477"/>
    </source>
</evidence>
<sequence length="456" mass="51840">MDIKSTSWLQRIKAKLKKINHAKHYEFLPSHLALIKSPPSLFAIITAVTLSVGIIATLLWAYIGKLDVQATTMGRLIVSGHSQVIQAVEQSRLIHLYIKEGQHVEQGEPLLGMNVLGVSQDILSLGHQIDFYTNESLLYSALLQKLPPETQTAFNILSLEQQQKLSSNYQSIKNEFDSAITGIDIEINIADTNINTKNNELKILSSLLHNIQQRLDAHKQLSQKKIISQNEYLEKEKELLLTQKEITQKKSEKMILNAQKEGLIEKLNSIRIQKAQEWYEKHKQSEFQIIKLEQEFYKTEEREQLEIIRSPVTGTIQELSIYTIGAVLQPAQKLMVIVPDNDVQIAEVKILNKDIGFIREGQTVTVKVDTFPYTRYGTIDGKILSISRDSTHDEKLGLIFIGQISLDKNSLNVEGTKVELTPGLSIVAEIKTDQRRVIDYVLSPVREYMSEAMREK</sequence>
<feature type="transmembrane region" description="Helical" evidence="9">
    <location>
        <begin position="41"/>
        <end position="63"/>
    </location>
</feature>
<gene>
    <name evidence="11" type="ORF">M992_2469</name>
</gene>
<dbReference type="EMBL" id="LGAA01000026">
    <property type="protein sequence ID" value="KPD01926.1"/>
    <property type="molecule type" value="Genomic_DNA"/>
</dbReference>
<dbReference type="NCBIfam" id="TIGR01843">
    <property type="entry name" value="type_I_hlyD"/>
    <property type="match status" value="1"/>
</dbReference>
<dbReference type="GO" id="GO:0015031">
    <property type="term" value="P:protein transport"/>
    <property type="evidence" value="ECO:0007669"/>
    <property type="project" value="InterPro"/>
</dbReference>
<reference evidence="11 12" key="1">
    <citation type="submission" date="2015-07" db="EMBL/GenBank/DDBJ databases">
        <title>ATOL: Assembling a taxonomically balanced genome-scale reconstruction of the evolutionary history of the Enterobacteriaceae.</title>
        <authorList>
            <person name="Plunkett G.III."/>
            <person name="Neeno-Eckwall E.C."/>
            <person name="Glasner J.D."/>
            <person name="Perna N.T."/>
        </authorList>
    </citation>
    <scope>NUCLEOTIDE SEQUENCE [LARGE SCALE GENOMIC DNA]</scope>
    <source>
        <strain evidence="11 12">ATCC 35017</strain>
    </source>
</reference>
<evidence type="ECO:0000313" key="12">
    <source>
        <dbReference type="Proteomes" id="UP000053226"/>
    </source>
</evidence>
<dbReference type="PRINTS" id="PR01490">
    <property type="entry name" value="RTXTOXIND"/>
</dbReference>
<comment type="caution">
    <text evidence="11">The sequence shown here is derived from an EMBL/GenBank/DDBJ whole genome shotgun (WGS) entry which is preliminary data.</text>
</comment>
<accession>A0A0N0Z9U6</accession>
<keyword evidence="4 9" id="KW-1003">Cell membrane</keyword>
<protein>
    <recommendedName>
        <fullName evidence="9">Membrane fusion protein (MFP) family protein</fullName>
    </recommendedName>
</protein>
<dbReference type="InterPro" id="IPR010129">
    <property type="entry name" value="T1SS_HlyD"/>
</dbReference>
<feature type="domain" description="AprE-like beta-barrel" evidence="10">
    <location>
        <begin position="345"/>
        <end position="432"/>
    </location>
</feature>
<dbReference type="InterPro" id="IPR050739">
    <property type="entry name" value="MFP"/>
</dbReference>
<dbReference type="Pfam" id="PF26002">
    <property type="entry name" value="Beta-barrel_AprE"/>
    <property type="match status" value="1"/>
</dbReference>
<evidence type="ECO:0000313" key="11">
    <source>
        <dbReference type="EMBL" id="KPD01926.1"/>
    </source>
</evidence>
<comment type="subcellular location">
    <subcellularLocation>
        <location evidence="1 9">Cell inner membrane</location>
        <topology evidence="1 9">Single-pass membrane protein</topology>
    </subcellularLocation>
</comment>
<dbReference type="AlphaFoldDB" id="A0A0N0Z9U6"/>
<dbReference type="Proteomes" id="UP000053226">
    <property type="component" value="Unassembled WGS sequence"/>
</dbReference>
<comment type="similarity">
    <text evidence="2 9">Belongs to the membrane fusion protein (MFP) (TC 8.A.1) family.</text>
</comment>
<evidence type="ECO:0000256" key="1">
    <source>
        <dbReference type="ARBA" id="ARBA00004377"/>
    </source>
</evidence>
<keyword evidence="6 9" id="KW-0812">Transmembrane</keyword>
<evidence type="ECO:0000256" key="8">
    <source>
        <dbReference type="ARBA" id="ARBA00023136"/>
    </source>
</evidence>
<keyword evidence="3 9" id="KW-0813">Transport</keyword>
<dbReference type="Gene3D" id="2.40.30.170">
    <property type="match status" value="1"/>
</dbReference>
<dbReference type="InterPro" id="IPR058982">
    <property type="entry name" value="Beta-barrel_AprE"/>
</dbReference>